<keyword evidence="10" id="KW-1185">Reference proteome</keyword>
<dbReference type="Gene3D" id="1.20.1070.10">
    <property type="entry name" value="Rhodopsin 7-helix transmembrane proteins"/>
    <property type="match status" value="1"/>
</dbReference>
<evidence type="ECO:0000256" key="6">
    <source>
        <dbReference type="ARBA" id="ARBA00023170"/>
    </source>
</evidence>
<reference evidence="9 10" key="1">
    <citation type="submission" date="2009-08" db="EMBL/GenBank/DDBJ databases">
        <title>The Genome Sequence of Spizellomyces punctatus strain DAOM BR117.</title>
        <authorList>
            <consortium name="The Broad Institute Genome Sequencing Platform"/>
            <person name="Russ C."/>
            <person name="Cuomo C."/>
            <person name="Shea T."/>
            <person name="Young S.K."/>
            <person name="Zeng Q."/>
            <person name="Koehrsen M."/>
            <person name="Haas B."/>
            <person name="Borodovsky M."/>
            <person name="Guigo R."/>
            <person name="Alvarado L."/>
            <person name="Berlin A."/>
            <person name="Bochicchio J."/>
            <person name="Borenstein D."/>
            <person name="Chapman S."/>
            <person name="Chen Z."/>
            <person name="Engels R."/>
            <person name="Freedman E."/>
            <person name="Gellesch M."/>
            <person name="Goldberg J."/>
            <person name="Griggs A."/>
            <person name="Gujja S."/>
            <person name="Heiman D."/>
            <person name="Hepburn T."/>
            <person name="Howarth C."/>
            <person name="Jen D."/>
            <person name="Larson L."/>
            <person name="Lewis B."/>
            <person name="Mehta T."/>
            <person name="Park D."/>
            <person name="Pearson M."/>
            <person name="Roberts A."/>
            <person name="Saif S."/>
            <person name="Shenoy N."/>
            <person name="Sisk P."/>
            <person name="Stolte C."/>
            <person name="Sykes S."/>
            <person name="Thomson T."/>
            <person name="Walk T."/>
            <person name="White J."/>
            <person name="Yandava C."/>
            <person name="Burger G."/>
            <person name="Gray M.W."/>
            <person name="Holland P.W.H."/>
            <person name="King N."/>
            <person name="Lang F.B.F."/>
            <person name="Roger A.J."/>
            <person name="Ruiz-Trillo I."/>
            <person name="Lander E."/>
            <person name="Nusbaum C."/>
        </authorList>
    </citation>
    <scope>NUCLEOTIDE SEQUENCE [LARGE SCALE GENOMIC DNA]</scope>
    <source>
        <strain evidence="9 10">DAOM BR117</strain>
    </source>
</reference>
<evidence type="ECO:0000256" key="5">
    <source>
        <dbReference type="ARBA" id="ARBA00023136"/>
    </source>
</evidence>
<dbReference type="AlphaFoldDB" id="A0A0L0HR79"/>
<evidence type="ECO:0000256" key="2">
    <source>
        <dbReference type="ARBA" id="ARBA00022692"/>
    </source>
</evidence>
<dbReference type="PROSITE" id="PS50262">
    <property type="entry name" value="G_PROTEIN_RECEP_F1_2"/>
    <property type="match status" value="1"/>
</dbReference>
<feature type="transmembrane region" description="Helical" evidence="7">
    <location>
        <begin position="202"/>
        <end position="226"/>
    </location>
</feature>
<dbReference type="PROSITE" id="PS00237">
    <property type="entry name" value="G_PROTEIN_RECEP_F1_1"/>
    <property type="match status" value="1"/>
</dbReference>
<keyword evidence="2 7" id="KW-0812">Transmembrane</keyword>
<feature type="transmembrane region" description="Helical" evidence="7">
    <location>
        <begin position="351"/>
        <end position="371"/>
    </location>
</feature>
<dbReference type="OrthoDB" id="10302594at2759"/>
<protein>
    <recommendedName>
        <fullName evidence="8">G-protein coupled receptors family 1 profile domain-containing protein</fullName>
    </recommendedName>
</protein>
<dbReference type="SUPFAM" id="SSF81321">
    <property type="entry name" value="Family A G protein-coupled receptor-like"/>
    <property type="match status" value="1"/>
</dbReference>
<evidence type="ECO:0000259" key="8">
    <source>
        <dbReference type="PROSITE" id="PS50262"/>
    </source>
</evidence>
<dbReference type="Proteomes" id="UP000053201">
    <property type="component" value="Unassembled WGS sequence"/>
</dbReference>
<dbReference type="Pfam" id="PF00001">
    <property type="entry name" value="7tm_1"/>
    <property type="match status" value="1"/>
</dbReference>
<evidence type="ECO:0000313" key="10">
    <source>
        <dbReference type="Proteomes" id="UP000053201"/>
    </source>
</evidence>
<dbReference type="GO" id="GO:0004930">
    <property type="term" value="F:G protein-coupled receptor activity"/>
    <property type="evidence" value="ECO:0007669"/>
    <property type="project" value="UniProtKB-KW"/>
</dbReference>
<accession>A0A0L0HR79</accession>
<dbReference type="GO" id="GO:0016020">
    <property type="term" value="C:membrane"/>
    <property type="evidence" value="ECO:0007669"/>
    <property type="project" value="UniProtKB-SubCell"/>
</dbReference>
<organism evidence="9 10">
    <name type="scientific">Spizellomyces punctatus (strain DAOM BR117)</name>
    <dbReference type="NCBI Taxonomy" id="645134"/>
    <lineage>
        <taxon>Eukaryota</taxon>
        <taxon>Fungi</taxon>
        <taxon>Fungi incertae sedis</taxon>
        <taxon>Chytridiomycota</taxon>
        <taxon>Chytridiomycota incertae sedis</taxon>
        <taxon>Chytridiomycetes</taxon>
        <taxon>Spizellomycetales</taxon>
        <taxon>Spizellomycetaceae</taxon>
        <taxon>Spizellomyces</taxon>
    </lineage>
</organism>
<evidence type="ECO:0000256" key="3">
    <source>
        <dbReference type="ARBA" id="ARBA00022989"/>
    </source>
</evidence>
<proteinExistence type="predicted"/>
<dbReference type="CDD" id="cd00637">
    <property type="entry name" value="7tm_classA_rhodopsin-like"/>
    <property type="match status" value="1"/>
</dbReference>
<keyword evidence="4" id="KW-0807">Transducer</keyword>
<feature type="transmembrane region" description="Helical" evidence="7">
    <location>
        <begin position="317"/>
        <end position="339"/>
    </location>
</feature>
<feature type="transmembrane region" description="Helical" evidence="7">
    <location>
        <begin position="81"/>
        <end position="100"/>
    </location>
</feature>
<dbReference type="VEuPathDB" id="FungiDB:SPPG_01340"/>
<feature type="transmembrane region" description="Helical" evidence="7">
    <location>
        <begin position="112"/>
        <end position="130"/>
    </location>
</feature>
<name>A0A0L0HR79_SPIPD</name>
<dbReference type="InterPro" id="IPR017452">
    <property type="entry name" value="GPCR_Rhodpsn_7TM"/>
</dbReference>
<dbReference type="RefSeq" id="XP_016611925.1">
    <property type="nucleotide sequence ID" value="XM_016749659.1"/>
</dbReference>
<evidence type="ECO:0000313" key="9">
    <source>
        <dbReference type="EMBL" id="KND03886.1"/>
    </source>
</evidence>
<feature type="transmembrane region" description="Helical" evidence="7">
    <location>
        <begin position="50"/>
        <end position="69"/>
    </location>
</feature>
<feature type="domain" description="G-protein coupled receptors family 1 profile" evidence="8">
    <location>
        <begin position="59"/>
        <end position="368"/>
    </location>
</feature>
<evidence type="ECO:0000256" key="7">
    <source>
        <dbReference type="SAM" id="Phobius"/>
    </source>
</evidence>
<keyword evidence="5 7" id="KW-0472">Membrane</keyword>
<comment type="subcellular location">
    <subcellularLocation>
        <location evidence="1">Membrane</location>
        <topology evidence="1">Multi-pass membrane protein</topology>
    </subcellularLocation>
</comment>
<dbReference type="STRING" id="645134.A0A0L0HR79"/>
<dbReference type="InterPro" id="IPR050125">
    <property type="entry name" value="GPCR_opsins"/>
</dbReference>
<keyword evidence="6" id="KW-0675">Receptor</keyword>
<evidence type="ECO:0000256" key="4">
    <source>
        <dbReference type="ARBA" id="ARBA00023040"/>
    </source>
</evidence>
<dbReference type="EMBL" id="KQ257451">
    <property type="protein sequence ID" value="KND03886.1"/>
    <property type="molecule type" value="Genomic_DNA"/>
</dbReference>
<dbReference type="InParanoid" id="A0A0L0HR79"/>
<gene>
    <name evidence="9" type="ORF">SPPG_01340</name>
</gene>
<keyword evidence="4" id="KW-0297">G-protein coupled receptor</keyword>
<dbReference type="InterPro" id="IPR000276">
    <property type="entry name" value="GPCR_Rhodpsn"/>
</dbReference>
<feature type="transmembrane region" description="Helical" evidence="7">
    <location>
        <begin position="162"/>
        <end position="182"/>
    </location>
</feature>
<dbReference type="PANTHER" id="PTHR24240">
    <property type="entry name" value="OPSIN"/>
    <property type="match status" value="1"/>
</dbReference>
<evidence type="ECO:0000256" key="1">
    <source>
        <dbReference type="ARBA" id="ARBA00004141"/>
    </source>
</evidence>
<sequence length="401" mass="45133">MRRETSPPPTLPPPGPDGYYYLPSGTIPLGMIQGWYYLPFHLTPLQMGFDAVLLVLSMVNMGLGFLFWKCSRKVPWTPAKWLILNMVFIDWLQTIFNTFWLQAPTIFIGHHLAGRIMCQVMGFVSTVWGAASQQAVFLFTLERYITIVHGFSFTFKHVRMAIINVWFSAIILGIFPFAAQRHAAVAPSGLYCNPPWSNGGDWVGIFIGVCGVGFIGMNMVGVVWMYTRIYAKFQSTSKEVAAAMRDTLSHTKSYKSAEATDDDASFPRCASSLPPPTLTSTAPSTSGIVHPTRSVMGAQLDRSTETRDLSFRLAMQSFIIIITYFLSMSPMWISIGIHLFTQMPPPAWWDYVAITSAHLYAVMNPVLFLTLNKHWTVARTEVLMEWRGWIRKVAGRSRDEA</sequence>
<keyword evidence="3 7" id="KW-1133">Transmembrane helix</keyword>
<dbReference type="GeneID" id="27685008"/>